<dbReference type="InterPro" id="IPR023250">
    <property type="entry name" value="Cyclin-dep_Kinase_2_interact"/>
</dbReference>
<dbReference type="GeneTree" id="ENSGT00390000015784"/>
<protein>
    <recommendedName>
        <fullName evidence="4">Cyclin dependent kinase 2 interacting protein</fullName>
    </recommendedName>
</protein>
<feature type="coiled-coil region" evidence="1">
    <location>
        <begin position="17"/>
        <end position="44"/>
    </location>
</feature>
<dbReference type="Ensembl" id="ENSVURT00010007560.1">
    <property type="protein sequence ID" value="ENSVURP00010006696.1"/>
    <property type="gene ID" value="ENSVURG00010005198.1"/>
</dbReference>
<dbReference type="PANTHER" id="PTHR15827">
    <property type="entry name" value="CYCLIN-DEPENDENT KINASE 2-INTERACTING PROTEIN"/>
    <property type="match status" value="1"/>
</dbReference>
<evidence type="ECO:0008006" key="4">
    <source>
        <dbReference type="Google" id="ProtNLM"/>
    </source>
</evidence>
<accession>A0A4X2K9D6</accession>
<keyword evidence="3" id="KW-1185">Reference proteome</keyword>
<reference evidence="2" key="3">
    <citation type="submission" date="2025-09" db="UniProtKB">
        <authorList>
            <consortium name="Ensembl"/>
        </authorList>
    </citation>
    <scope>IDENTIFICATION</scope>
</reference>
<dbReference type="OMA" id="HQPYVET"/>
<evidence type="ECO:0000313" key="3">
    <source>
        <dbReference type="Proteomes" id="UP000314987"/>
    </source>
</evidence>
<reference evidence="2" key="2">
    <citation type="submission" date="2025-08" db="UniProtKB">
        <authorList>
            <consortium name="Ensembl"/>
        </authorList>
    </citation>
    <scope>IDENTIFICATION</scope>
</reference>
<dbReference type="PRINTS" id="PR02040">
    <property type="entry name" value="CDK2IP"/>
</dbReference>
<reference evidence="3" key="1">
    <citation type="submission" date="2018-12" db="EMBL/GenBank/DDBJ databases">
        <authorList>
            <person name="Yazar S."/>
        </authorList>
    </citation>
    <scope>NUCLEOTIDE SEQUENCE [LARGE SCALE GENOMIC DNA]</scope>
</reference>
<sequence>IEEEGDKGWGGIKGRKLEMLCKELHKTLENLAKLQAKMEKSTSTTKEICNLENYHSGNGNCQTPLFHTWPTTYFYEVSLKLSEMYKKEILFKCIIVEELTHAKNQNLILSYLSMWLYQPYAENSRLDVESMLLETGHQAL</sequence>
<evidence type="ECO:0000256" key="1">
    <source>
        <dbReference type="SAM" id="Coils"/>
    </source>
</evidence>
<keyword evidence="1" id="KW-0175">Coiled coil</keyword>
<dbReference type="Proteomes" id="UP000314987">
    <property type="component" value="Unassembled WGS sequence"/>
</dbReference>
<organism evidence="2 3">
    <name type="scientific">Vombatus ursinus</name>
    <name type="common">Common wombat</name>
    <dbReference type="NCBI Taxonomy" id="29139"/>
    <lineage>
        <taxon>Eukaryota</taxon>
        <taxon>Metazoa</taxon>
        <taxon>Chordata</taxon>
        <taxon>Craniata</taxon>
        <taxon>Vertebrata</taxon>
        <taxon>Euteleostomi</taxon>
        <taxon>Mammalia</taxon>
        <taxon>Metatheria</taxon>
        <taxon>Diprotodontia</taxon>
        <taxon>Vombatidae</taxon>
        <taxon>Vombatus</taxon>
    </lineage>
</organism>
<proteinExistence type="predicted"/>
<name>A0A4X2K9D6_VOMUR</name>
<evidence type="ECO:0000313" key="2">
    <source>
        <dbReference type="Ensembl" id="ENSVURP00010006696.1"/>
    </source>
</evidence>
<dbReference type="AlphaFoldDB" id="A0A4X2K9D6"/>
<dbReference type="STRING" id="29139.ENSVURP00010006696"/>
<dbReference type="PANTHER" id="PTHR15827:SF2">
    <property type="entry name" value="CYCLIN-DEPENDENT KINASE 2-INTERACTING PROTEIN"/>
    <property type="match status" value="1"/>
</dbReference>